<evidence type="ECO:0000256" key="1">
    <source>
        <dbReference type="SAM" id="MobiDB-lite"/>
    </source>
</evidence>
<accession>A0A9X3AYJ9</accession>
<protein>
    <submittedName>
        <fullName evidence="2">Uncharacterized protein</fullName>
    </submittedName>
</protein>
<name>A0A9X3AYJ9_9GAMM</name>
<dbReference type="Proteomes" id="UP001145353">
    <property type="component" value="Unassembled WGS sequence"/>
</dbReference>
<proteinExistence type="predicted"/>
<dbReference type="RefSeq" id="WP_247640561.1">
    <property type="nucleotide sequence ID" value="NZ_JAHXCZ010000006.1"/>
</dbReference>
<evidence type="ECO:0000313" key="2">
    <source>
        <dbReference type="EMBL" id="MCT8506636.1"/>
    </source>
</evidence>
<keyword evidence="3" id="KW-1185">Reference proteome</keyword>
<evidence type="ECO:0000313" key="3">
    <source>
        <dbReference type="Proteomes" id="UP001145353"/>
    </source>
</evidence>
<organism evidence="2 3">
    <name type="scientific">Chromohalobacter moromii</name>
    <dbReference type="NCBI Taxonomy" id="2860329"/>
    <lineage>
        <taxon>Bacteria</taxon>
        <taxon>Pseudomonadati</taxon>
        <taxon>Pseudomonadota</taxon>
        <taxon>Gammaproteobacteria</taxon>
        <taxon>Oceanospirillales</taxon>
        <taxon>Halomonadaceae</taxon>
        <taxon>Chromohalobacter</taxon>
    </lineage>
</organism>
<gene>
    <name evidence="2" type="ORF">KZO87_14760</name>
</gene>
<feature type="region of interest" description="Disordered" evidence="1">
    <location>
        <begin position="97"/>
        <end position="131"/>
    </location>
</feature>
<comment type="caution">
    <text evidence="2">The sequence shown here is derived from an EMBL/GenBank/DDBJ whole genome shotgun (WGS) entry which is preliminary data.</text>
</comment>
<reference evidence="2" key="1">
    <citation type="submission" date="2021-07" db="EMBL/GenBank/DDBJ databases">
        <authorList>
            <person name="Luelf R.H."/>
        </authorList>
    </citation>
    <scope>NUCLEOTIDE SEQUENCE</scope>
    <source>
        <strain evidence="2">TMW 2.2304</strain>
    </source>
</reference>
<feature type="compositionally biased region" description="Basic and acidic residues" evidence="1">
    <location>
        <begin position="102"/>
        <end position="131"/>
    </location>
</feature>
<reference evidence="2" key="2">
    <citation type="journal article" date="2022" name="Syst. Appl. Microbiol.">
        <title>Chromohalobacter moromii sp. nov., a moderately halophilic bacterium isolated from lupine-based moromi fermentation.</title>
        <authorList>
            <person name="Lulf R.H."/>
            <person name="Hilgarth M."/>
            <person name="Ehrmann M.A."/>
        </authorList>
    </citation>
    <scope>NUCLEOTIDE SEQUENCE</scope>
    <source>
        <strain evidence="2">TMW 2.2304</strain>
    </source>
</reference>
<dbReference type="EMBL" id="JAHXDE010000006">
    <property type="protein sequence ID" value="MCT8506636.1"/>
    <property type="molecule type" value="Genomic_DNA"/>
</dbReference>
<dbReference type="AlphaFoldDB" id="A0A9X3AYJ9"/>
<sequence>MDNACAPTISTSTSSEVTTVVRHGRSGREEMNARGLALKDQTEKQLRYMDSLSRDRWPFGPAFELGEAPATGDPIDQTYPIDEMPCLKRRLGRGRSAKIRAGHIDSQEGERLDKSNTSDTPKRSNREKRIENTVQDAMKERAVGDIGCPASDVIAGIANLDHHSQKERNLPLNKISLYVILQELEVISTRNVKGLLDVGHRQAQKYVKACGIALPFLERALPTPSTAEASDQGWPSDDADVTRQDRLDAWIMGGA</sequence>